<dbReference type="GO" id="GO:0005634">
    <property type="term" value="C:nucleus"/>
    <property type="evidence" value="ECO:0007669"/>
    <property type="project" value="TreeGrafter"/>
</dbReference>
<sequence>MQFHSNEEHKELLKSIIKEQQIVKRILDLQDARTAGCRTAAEASRYLEEKRKKETEESSLRIKESSQAGLSGKGLQISPRGPFKGSTGLHPVSKDSFLTTQAISSSLDYWDITGLVGADLLSQTIRMPISESNALA</sequence>
<protein>
    <submittedName>
        <fullName evidence="2">Transcriptional adapter ADA2a isoform X3</fullName>
    </submittedName>
</protein>
<dbReference type="GO" id="GO:0003682">
    <property type="term" value="F:chromatin binding"/>
    <property type="evidence" value="ECO:0007669"/>
    <property type="project" value="TreeGrafter"/>
</dbReference>
<evidence type="ECO:0000313" key="2">
    <source>
        <dbReference type="EMBL" id="PQQ11411.1"/>
    </source>
</evidence>
<gene>
    <name evidence="2" type="ORF">Pyn_34565</name>
</gene>
<dbReference type="EMBL" id="PJQY01000397">
    <property type="protein sequence ID" value="PQQ11411.1"/>
    <property type="molecule type" value="Genomic_DNA"/>
</dbReference>
<dbReference type="AlphaFoldDB" id="A0A314Z3F0"/>
<dbReference type="PANTHER" id="PTHR12374:SF20">
    <property type="entry name" value="TRANSCRIPTIONAL ADAPTER 2-ALPHA"/>
    <property type="match status" value="1"/>
</dbReference>
<name>A0A314Z3F0_PRUYE</name>
<evidence type="ECO:0000313" key="3">
    <source>
        <dbReference type="Proteomes" id="UP000250321"/>
    </source>
</evidence>
<dbReference type="OrthoDB" id="270417at2759"/>
<accession>A0A314Z3F0</accession>
<dbReference type="PANTHER" id="PTHR12374">
    <property type="entry name" value="TRANSCRIPTIONAL ADAPTOR 2 ADA2 -RELATED"/>
    <property type="match status" value="1"/>
</dbReference>
<reference evidence="2 3" key="1">
    <citation type="submission" date="2018-02" db="EMBL/GenBank/DDBJ databases">
        <title>Draft genome of wild Prunus yedoensis var. nudiflora.</title>
        <authorList>
            <person name="Baek S."/>
            <person name="Kim J.-H."/>
            <person name="Choi K."/>
            <person name="Kim G.-B."/>
            <person name="Cho A."/>
            <person name="Jang H."/>
            <person name="Shin C.-H."/>
            <person name="Yu H.-J."/>
            <person name="Mun J.-H."/>
        </authorList>
    </citation>
    <scope>NUCLEOTIDE SEQUENCE [LARGE SCALE GENOMIC DNA]</scope>
    <source>
        <strain evidence="3">cv. Jeju island</strain>
        <tissue evidence="2">Leaf</tissue>
    </source>
</reference>
<evidence type="ECO:0000256" key="1">
    <source>
        <dbReference type="SAM" id="MobiDB-lite"/>
    </source>
</evidence>
<keyword evidence="3" id="KW-1185">Reference proteome</keyword>
<feature type="region of interest" description="Disordered" evidence="1">
    <location>
        <begin position="43"/>
        <end position="90"/>
    </location>
</feature>
<dbReference type="GO" id="GO:0003713">
    <property type="term" value="F:transcription coactivator activity"/>
    <property type="evidence" value="ECO:0007669"/>
    <property type="project" value="TreeGrafter"/>
</dbReference>
<dbReference type="STRING" id="2094558.A0A314Z3F0"/>
<comment type="caution">
    <text evidence="2">The sequence shown here is derived from an EMBL/GenBank/DDBJ whole genome shotgun (WGS) entry which is preliminary data.</text>
</comment>
<dbReference type="Proteomes" id="UP000250321">
    <property type="component" value="Unassembled WGS sequence"/>
</dbReference>
<dbReference type="GO" id="GO:0006338">
    <property type="term" value="P:chromatin remodeling"/>
    <property type="evidence" value="ECO:0007669"/>
    <property type="project" value="TreeGrafter"/>
</dbReference>
<dbReference type="GO" id="GO:0006357">
    <property type="term" value="P:regulation of transcription by RNA polymerase II"/>
    <property type="evidence" value="ECO:0007669"/>
    <property type="project" value="TreeGrafter"/>
</dbReference>
<proteinExistence type="predicted"/>
<feature type="compositionally biased region" description="Basic and acidic residues" evidence="1">
    <location>
        <begin position="45"/>
        <end position="64"/>
    </location>
</feature>
<organism evidence="2 3">
    <name type="scientific">Prunus yedoensis var. nudiflora</name>
    <dbReference type="NCBI Taxonomy" id="2094558"/>
    <lineage>
        <taxon>Eukaryota</taxon>
        <taxon>Viridiplantae</taxon>
        <taxon>Streptophyta</taxon>
        <taxon>Embryophyta</taxon>
        <taxon>Tracheophyta</taxon>
        <taxon>Spermatophyta</taxon>
        <taxon>Magnoliopsida</taxon>
        <taxon>eudicotyledons</taxon>
        <taxon>Gunneridae</taxon>
        <taxon>Pentapetalae</taxon>
        <taxon>rosids</taxon>
        <taxon>fabids</taxon>
        <taxon>Rosales</taxon>
        <taxon>Rosaceae</taxon>
        <taxon>Amygdaloideae</taxon>
        <taxon>Amygdaleae</taxon>
        <taxon>Prunus</taxon>
    </lineage>
</organism>